<keyword evidence="2" id="KW-1185">Reference proteome</keyword>
<dbReference type="KEGG" id="tet:TTHERM_000101149"/>
<evidence type="ECO:0000313" key="2">
    <source>
        <dbReference type="Proteomes" id="UP000009168"/>
    </source>
</evidence>
<sequence length="89" mass="10547">MLITSTNQYIVNHKIQETIFTFNFKILYLCQFLKSTLFTLKIIDIYLYIISKSNQQAITTLLQGVFFINCSFQQTKLYFASQQIELMNE</sequence>
<dbReference type="InParanoid" id="W7XF31"/>
<dbReference type="Proteomes" id="UP000009168">
    <property type="component" value="Unassembled WGS sequence"/>
</dbReference>
<protein>
    <submittedName>
        <fullName evidence="1">Uncharacterized protein</fullName>
    </submittedName>
</protein>
<reference evidence="2" key="1">
    <citation type="journal article" date="2006" name="PLoS Biol.">
        <title>Macronuclear genome sequence of the ciliate Tetrahymena thermophila, a model eukaryote.</title>
        <authorList>
            <person name="Eisen J.A."/>
            <person name="Coyne R.S."/>
            <person name="Wu M."/>
            <person name="Wu D."/>
            <person name="Thiagarajan M."/>
            <person name="Wortman J.R."/>
            <person name="Badger J.H."/>
            <person name="Ren Q."/>
            <person name="Amedeo P."/>
            <person name="Jones K.M."/>
            <person name="Tallon L.J."/>
            <person name="Delcher A.L."/>
            <person name="Salzberg S.L."/>
            <person name="Silva J.C."/>
            <person name="Haas B.J."/>
            <person name="Majoros W.H."/>
            <person name="Farzad M."/>
            <person name="Carlton J.M."/>
            <person name="Smith R.K. Jr."/>
            <person name="Garg J."/>
            <person name="Pearlman R.E."/>
            <person name="Karrer K.M."/>
            <person name="Sun L."/>
            <person name="Manning G."/>
            <person name="Elde N.C."/>
            <person name="Turkewitz A.P."/>
            <person name="Asai D.J."/>
            <person name="Wilkes D.E."/>
            <person name="Wang Y."/>
            <person name="Cai H."/>
            <person name="Collins K."/>
            <person name="Stewart B.A."/>
            <person name="Lee S.R."/>
            <person name="Wilamowska K."/>
            <person name="Weinberg Z."/>
            <person name="Ruzzo W.L."/>
            <person name="Wloga D."/>
            <person name="Gaertig J."/>
            <person name="Frankel J."/>
            <person name="Tsao C.-C."/>
            <person name="Gorovsky M.A."/>
            <person name="Keeling P.J."/>
            <person name="Waller R.F."/>
            <person name="Patron N.J."/>
            <person name="Cherry J.M."/>
            <person name="Stover N.A."/>
            <person name="Krieger C.J."/>
            <person name="del Toro C."/>
            <person name="Ryder H.F."/>
            <person name="Williamson S.C."/>
            <person name="Barbeau R.A."/>
            <person name="Hamilton E.P."/>
            <person name="Orias E."/>
        </authorList>
    </citation>
    <scope>NUCLEOTIDE SEQUENCE [LARGE SCALE GENOMIC DNA]</scope>
    <source>
        <strain evidence="2">SB210</strain>
    </source>
</reference>
<dbReference type="GeneID" id="24437283"/>
<accession>W7XF31</accession>
<dbReference type="EMBL" id="GG662767">
    <property type="protein sequence ID" value="EWS75393.1"/>
    <property type="molecule type" value="Genomic_DNA"/>
</dbReference>
<name>W7XF31_TETTS</name>
<dbReference type="RefSeq" id="XP_012652067.1">
    <property type="nucleotide sequence ID" value="XM_012796613.1"/>
</dbReference>
<gene>
    <name evidence="1" type="ORF">TTHERM_000101149</name>
</gene>
<organism evidence="1 2">
    <name type="scientific">Tetrahymena thermophila (strain SB210)</name>
    <dbReference type="NCBI Taxonomy" id="312017"/>
    <lineage>
        <taxon>Eukaryota</taxon>
        <taxon>Sar</taxon>
        <taxon>Alveolata</taxon>
        <taxon>Ciliophora</taxon>
        <taxon>Intramacronucleata</taxon>
        <taxon>Oligohymenophorea</taxon>
        <taxon>Hymenostomatida</taxon>
        <taxon>Tetrahymenina</taxon>
        <taxon>Tetrahymenidae</taxon>
        <taxon>Tetrahymena</taxon>
    </lineage>
</organism>
<proteinExistence type="predicted"/>
<evidence type="ECO:0000313" key="1">
    <source>
        <dbReference type="EMBL" id="EWS75393.1"/>
    </source>
</evidence>
<dbReference type="AlphaFoldDB" id="W7XF31"/>